<organism evidence="2 3">
    <name type="scientific">Candidatus Magasanikbacteria bacterium CG_4_10_14_0_2_um_filter_33_14</name>
    <dbReference type="NCBI Taxonomy" id="1974636"/>
    <lineage>
        <taxon>Bacteria</taxon>
        <taxon>Candidatus Magasanikiibacteriota</taxon>
    </lineage>
</organism>
<evidence type="ECO:0000313" key="3">
    <source>
        <dbReference type="Proteomes" id="UP000231453"/>
    </source>
</evidence>
<evidence type="ECO:0000256" key="1">
    <source>
        <dbReference type="SAM" id="Phobius"/>
    </source>
</evidence>
<gene>
    <name evidence="2" type="ORF">COX80_01060</name>
</gene>
<dbReference type="EMBL" id="PFPL01000018">
    <property type="protein sequence ID" value="PIZ96557.1"/>
    <property type="molecule type" value="Genomic_DNA"/>
</dbReference>
<keyword evidence="1" id="KW-0472">Membrane</keyword>
<dbReference type="Proteomes" id="UP000231453">
    <property type="component" value="Unassembled WGS sequence"/>
</dbReference>
<dbReference type="AlphaFoldDB" id="A0A2M7VBP9"/>
<name>A0A2M7VBP9_9BACT</name>
<feature type="transmembrane region" description="Helical" evidence="1">
    <location>
        <begin position="20"/>
        <end position="42"/>
    </location>
</feature>
<comment type="caution">
    <text evidence="2">The sequence shown here is derived from an EMBL/GenBank/DDBJ whole genome shotgun (WGS) entry which is preliminary data.</text>
</comment>
<accession>A0A2M7VBP9</accession>
<reference evidence="3" key="1">
    <citation type="submission" date="2017-09" db="EMBL/GenBank/DDBJ databases">
        <title>Depth-based differentiation of microbial function through sediment-hosted aquifers and enrichment of novel symbionts in the deep terrestrial subsurface.</title>
        <authorList>
            <person name="Probst A.J."/>
            <person name="Ladd B."/>
            <person name="Jarett J.K."/>
            <person name="Geller-Mcgrath D.E."/>
            <person name="Sieber C.M.K."/>
            <person name="Emerson J.B."/>
            <person name="Anantharaman K."/>
            <person name="Thomas B.C."/>
            <person name="Malmstrom R."/>
            <person name="Stieglmeier M."/>
            <person name="Klingl A."/>
            <person name="Woyke T."/>
            <person name="Ryan C.M."/>
            <person name="Banfield J.F."/>
        </authorList>
    </citation>
    <scope>NUCLEOTIDE SEQUENCE [LARGE SCALE GENOMIC DNA]</scope>
</reference>
<evidence type="ECO:0000313" key="2">
    <source>
        <dbReference type="EMBL" id="PIZ96557.1"/>
    </source>
</evidence>
<protein>
    <submittedName>
        <fullName evidence="2">Uncharacterized protein</fullName>
    </submittedName>
</protein>
<sequence length="123" mass="14680">MLILTYFVMPNPFEMIKITFTWTFAFLFYFWPIVLVAFILGLTKFIIRKKLPNLFYFLNNRRSSYSETKVTRQALALYEALEDRNINCEIEKWDGYHTIHIPNRMIDNDVNDVADAIEEIVNT</sequence>
<proteinExistence type="predicted"/>
<keyword evidence="1" id="KW-1133">Transmembrane helix</keyword>
<keyword evidence="1" id="KW-0812">Transmembrane</keyword>